<proteinExistence type="predicted"/>
<dbReference type="AlphaFoldDB" id="A0AAN7VPY2"/>
<gene>
    <name evidence="1" type="ORF">RI129_003668</name>
</gene>
<sequence>MPLHKLSAITTDGAPTMVGKNKGFIALCKKDESFPNFMSYHCTVLSIRKLCVVKYLRWLSKGKVLTRFVNLIEDKKTFINDKNEIYNELTDSFWLVDLGFLADTMEKLNSLNLELQGKDKNIAEMIRSVNSFKAKLALLISDLQIKSLVHFPHMKKMLGNNKLNVLLFIETLQVLQKQFEERFLQFTNIQPIVSFCINPFTLPNKCNGTSHMYCSIADLVQGKAEKLELEILDLKNDILLKSLISEDL</sequence>
<dbReference type="PANTHER" id="PTHR45913">
    <property type="entry name" value="EPM2A-INTERACTING PROTEIN 1"/>
    <property type="match status" value="1"/>
</dbReference>
<accession>A0AAN7VPY2</accession>
<evidence type="ECO:0000313" key="1">
    <source>
        <dbReference type="EMBL" id="KAK5648776.1"/>
    </source>
</evidence>
<protein>
    <submittedName>
        <fullName evidence="1">Uncharacterized protein</fullName>
    </submittedName>
</protein>
<reference evidence="1 2" key="1">
    <citation type="journal article" date="2024" name="Insects">
        <title>An Improved Chromosome-Level Genome Assembly of the Firefly Pyrocoelia pectoralis.</title>
        <authorList>
            <person name="Fu X."/>
            <person name="Meyer-Rochow V.B."/>
            <person name="Ballantyne L."/>
            <person name="Zhu X."/>
        </authorList>
    </citation>
    <scope>NUCLEOTIDE SEQUENCE [LARGE SCALE GENOMIC DNA]</scope>
    <source>
        <strain evidence="1">XCY_ONT2</strain>
    </source>
</reference>
<comment type="caution">
    <text evidence="1">The sequence shown here is derived from an EMBL/GenBank/DDBJ whole genome shotgun (WGS) entry which is preliminary data.</text>
</comment>
<name>A0AAN7VPY2_9COLE</name>
<organism evidence="1 2">
    <name type="scientific">Pyrocoelia pectoralis</name>
    <dbReference type="NCBI Taxonomy" id="417401"/>
    <lineage>
        <taxon>Eukaryota</taxon>
        <taxon>Metazoa</taxon>
        <taxon>Ecdysozoa</taxon>
        <taxon>Arthropoda</taxon>
        <taxon>Hexapoda</taxon>
        <taxon>Insecta</taxon>
        <taxon>Pterygota</taxon>
        <taxon>Neoptera</taxon>
        <taxon>Endopterygota</taxon>
        <taxon>Coleoptera</taxon>
        <taxon>Polyphaga</taxon>
        <taxon>Elateriformia</taxon>
        <taxon>Elateroidea</taxon>
        <taxon>Lampyridae</taxon>
        <taxon>Lampyrinae</taxon>
        <taxon>Pyrocoelia</taxon>
    </lineage>
</organism>
<evidence type="ECO:0000313" key="2">
    <source>
        <dbReference type="Proteomes" id="UP001329430"/>
    </source>
</evidence>
<keyword evidence="2" id="KW-1185">Reference proteome</keyword>
<dbReference type="EMBL" id="JAVRBK010000002">
    <property type="protein sequence ID" value="KAK5648776.1"/>
    <property type="molecule type" value="Genomic_DNA"/>
</dbReference>
<dbReference type="Proteomes" id="UP001329430">
    <property type="component" value="Chromosome 2"/>
</dbReference>
<dbReference type="PANTHER" id="PTHR45913:SF21">
    <property type="entry name" value="DUF4371 DOMAIN-CONTAINING PROTEIN"/>
    <property type="match status" value="1"/>
</dbReference>